<protein>
    <submittedName>
        <fullName evidence="10">ATP-binding cassette domain-containing protein</fullName>
    </submittedName>
</protein>
<proteinExistence type="predicted"/>
<evidence type="ECO:0000313" key="10">
    <source>
        <dbReference type="EMBL" id="QHA00919.1"/>
    </source>
</evidence>
<dbReference type="Gene3D" id="1.20.1560.10">
    <property type="entry name" value="ABC transporter type 1, transmembrane domain"/>
    <property type="match status" value="1"/>
</dbReference>
<dbReference type="SUPFAM" id="SSF52540">
    <property type="entry name" value="P-loop containing nucleoside triphosphate hydrolases"/>
    <property type="match status" value="1"/>
</dbReference>
<dbReference type="InterPro" id="IPR003439">
    <property type="entry name" value="ABC_transporter-like_ATP-bd"/>
</dbReference>
<evidence type="ECO:0000259" key="9">
    <source>
        <dbReference type="PROSITE" id="PS50929"/>
    </source>
</evidence>
<dbReference type="CDD" id="cd07346">
    <property type="entry name" value="ABC_6TM_exporters"/>
    <property type="match status" value="1"/>
</dbReference>
<dbReference type="SUPFAM" id="SSF90123">
    <property type="entry name" value="ABC transporter transmembrane region"/>
    <property type="match status" value="1"/>
</dbReference>
<gene>
    <name evidence="10" type="ORF">GQ588_09870</name>
</gene>
<dbReference type="PROSITE" id="PS50893">
    <property type="entry name" value="ABC_TRANSPORTER_2"/>
    <property type="match status" value="1"/>
</dbReference>
<keyword evidence="5 7" id="KW-1133">Transmembrane helix</keyword>
<dbReference type="InterPro" id="IPR027417">
    <property type="entry name" value="P-loop_NTPase"/>
</dbReference>
<evidence type="ECO:0000256" key="3">
    <source>
        <dbReference type="ARBA" id="ARBA00022741"/>
    </source>
</evidence>
<feature type="transmembrane region" description="Helical" evidence="7">
    <location>
        <begin position="135"/>
        <end position="161"/>
    </location>
</feature>
<evidence type="ECO:0000259" key="8">
    <source>
        <dbReference type="PROSITE" id="PS50893"/>
    </source>
</evidence>
<dbReference type="Pfam" id="PF00664">
    <property type="entry name" value="ABC_membrane"/>
    <property type="match status" value="1"/>
</dbReference>
<evidence type="ECO:0000313" key="11">
    <source>
        <dbReference type="Proteomes" id="UP000430508"/>
    </source>
</evidence>
<sequence length="574" mass="63908">MIIQDEIKKGIVFVRWIKPDVLPFLPRLIVILLITSTGALFGVANAILSKHMIDYAIAGELAYAGMAGAALGGAILLNIMLSIAGSLLSVRVSEGFSNALRQRFFKRMMVTEWLPLSNYHSGDLMTRLTSDVNNISSCIISVIPGIVALGVQLVGSFVTLLYYEPRLAVIAFILGPSTVLFSRIWGRKMKNLNHKVQESESIYRSFIQEAIQNFIITKAFRLENRNTDTLQGLHQNRMKWVIQRNKTTLSANTIISLGYWTGYLVAFGWGIVRLSQKAISYGTLTAFLTLVQQVQGPFVSLARAFPQIIAMLASTERLQELEKIQMERREGQVPQEKDVGIRFRQVSFYYSEEKEKPVLDKISVDIAPGEMVALVGCSGVGKTTLIRLLLALVRPSDGEVYFTDATGRKYEITAVTRDWITYVPQGNTLFSGTIADNLRSGKLSATAEEMETALQAACAWDFIQELPHGVNTVIGEDGHGLSEGQAQRIAIARAFLKKAPVMILDEATSALDMETELEVLKAIQNFSSRSTCLLITHRQTALKMCSRILKIDNGNVFVESKLKYLRQEEDHKEE</sequence>
<dbReference type="GO" id="GO:0005886">
    <property type="term" value="C:plasma membrane"/>
    <property type="evidence" value="ECO:0007669"/>
    <property type="project" value="UniProtKB-SubCell"/>
</dbReference>
<dbReference type="SMART" id="SM00382">
    <property type="entry name" value="AAA"/>
    <property type="match status" value="1"/>
</dbReference>
<dbReference type="PANTHER" id="PTHR43394">
    <property type="entry name" value="ATP-DEPENDENT PERMEASE MDL1, MITOCHONDRIAL"/>
    <property type="match status" value="1"/>
</dbReference>
<feature type="transmembrane region" description="Helical" evidence="7">
    <location>
        <begin position="249"/>
        <end position="272"/>
    </location>
</feature>
<dbReference type="PROSITE" id="PS50929">
    <property type="entry name" value="ABC_TM1F"/>
    <property type="match status" value="1"/>
</dbReference>
<feature type="transmembrane region" description="Helical" evidence="7">
    <location>
        <begin position="167"/>
        <end position="185"/>
    </location>
</feature>
<dbReference type="PANTHER" id="PTHR43394:SF1">
    <property type="entry name" value="ATP-BINDING CASSETTE SUB-FAMILY B MEMBER 10, MITOCHONDRIAL"/>
    <property type="match status" value="1"/>
</dbReference>
<keyword evidence="4 10" id="KW-0067">ATP-binding</keyword>
<name>A0A857DKE2_9FIRM</name>
<dbReference type="InterPro" id="IPR039421">
    <property type="entry name" value="Type_1_exporter"/>
</dbReference>
<organism evidence="10 11">
    <name type="scientific">Dehalobacter restrictus</name>
    <dbReference type="NCBI Taxonomy" id="55583"/>
    <lineage>
        <taxon>Bacteria</taxon>
        <taxon>Bacillati</taxon>
        <taxon>Bacillota</taxon>
        <taxon>Clostridia</taxon>
        <taxon>Eubacteriales</taxon>
        <taxon>Desulfitobacteriaceae</taxon>
        <taxon>Dehalobacter</taxon>
    </lineage>
</organism>
<reference evidence="10 11" key="1">
    <citation type="submission" date="2019-12" db="EMBL/GenBank/DDBJ databases">
        <title>Sequence classification of anaerobic respiratory reductive dehalogenases: First we see many, then we see few.</title>
        <authorList>
            <person name="Molenda O."/>
            <person name="Puentes Jacome L.A."/>
            <person name="Cao X."/>
            <person name="Nesbo C.L."/>
            <person name="Tang S."/>
            <person name="Morson N."/>
            <person name="Patron J."/>
            <person name="Lomheim L."/>
            <person name="Wishart D.S."/>
            <person name="Edwards E.A."/>
        </authorList>
    </citation>
    <scope>NUCLEOTIDE SEQUENCE [LARGE SCALE GENOMIC DNA]</scope>
    <source>
        <strain evidence="10 11">12DCA</strain>
    </source>
</reference>
<evidence type="ECO:0000256" key="7">
    <source>
        <dbReference type="SAM" id="Phobius"/>
    </source>
</evidence>
<dbReference type="Proteomes" id="UP000430508">
    <property type="component" value="Chromosome"/>
</dbReference>
<dbReference type="InterPro" id="IPR003593">
    <property type="entry name" value="AAA+_ATPase"/>
</dbReference>
<dbReference type="Gene3D" id="3.40.50.300">
    <property type="entry name" value="P-loop containing nucleotide triphosphate hydrolases"/>
    <property type="match status" value="1"/>
</dbReference>
<dbReference type="EMBL" id="CP046996">
    <property type="protein sequence ID" value="QHA00919.1"/>
    <property type="molecule type" value="Genomic_DNA"/>
</dbReference>
<evidence type="ECO:0000256" key="5">
    <source>
        <dbReference type="ARBA" id="ARBA00022989"/>
    </source>
</evidence>
<dbReference type="AlphaFoldDB" id="A0A857DKE2"/>
<dbReference type="InterPro" id="IPR036640">
    <property type="entry name" value="ABC1_TM_sf"/>
</dbReference>
<evidence type="ECO:0000256" key="1">
    <source>
        <dbReference type="ARBA" id="ARBA00004651"/>
    </source>
</evidence>
<keyword evidence="3" id="KW-0547">Nucleotide-binding</keyword>
<evidence type="ECO:0000256" key="2">
    <source>
        <dbReference type="ARBA" id="ARBA00022692"/>
    </source>
</evidence>
<dbReference type="GO" id="GO:0005524">
    <property type="term" value="F:ATP binding"/>
    <property type="evidence" value="ECO:0007669"/>
    <property type="project" value="UniProtKB-KW"/>
</dbReference>
<feature type="domain" description="ABC transporter" evidence="8">
    <location>
        <begin position="341"/>
        <end position="574"/>
    </location>
</feature>
<dbReference type="RefSeq" id="WP_158208295.1">
    <property type="nucleotide sequence ID" value="NZ_CP046996.1"/>
</dbReference>
<feature type="transmembrane region" description="Helical" evidence="7">
    <location>
        <begin position="21"/>
        <end position="41"/>
    </location>
</feature>
<evidence type="ECO:0000256" key="6">
    <source>
        <dbReference type="ARBA" id="ARBA00023136"/>
    </source>
</evidence>
<dbReference type="InterPro" id="IPR011527">
    <property type="entry name" value="ABC1_TM_dom"/>
</dbReference>
<dbReference type="Pfam" id="PF00005">
    <property type="entry name" value="ABC_tran"/>
    <property type="match status" value="1"/>
</dbReference>
<feature type="transmembrane region" description="Helical" evidence="7">
    <location>
        <begin position="61"/>
        <end position="81"/>
    </location>
</feature>
<feature type="domain" description="ABC transmembrane type-1" evidence="9">
    <location>
        <begin position="29"/>
        <end position="310"/>
    </location>
</feature>
<accession>A0A857DKE2</accession>
<dbReference type="GO" id="GO:0016887">
    <property type="term" value="F:ATP hydrolysis activity"/>
    <property type="evidence" value="ECO:0007669"/>
    <property type="project" value="InterPro"/>
</dbReference>
<dbReference type="GO" id="GO:0015421">
    <property type="term" value="F:ABC-type oligopeptide transporter activity"/>
    <property type="evidence" value="ECO:0007669"/>
    <property type="project" value="TreeGrafter"/>
</dbReference>
<evidence type="ECO:0000256" key="4">
    <source>
        <dbReference type="ARBA" id="ARBA00022840"/>
    </source>
</evidence>
<comment type="subcellular location">
    <subcellularLocation>
        <location evidence="1">Cell membrane</location>
        <topology evidence="1">Multi-pass membrane protein</topology>
    </subcellularLocation>
</comment>
<keyword evidence="2 7" id="KW-0812">Transmembrane</keyword>
<keyword evidence="6 7" id="KW-0472">Membrane</keyword>